<comment type="pathway">
    <text evidence="1 7">Cofactor biosynthesis; pyrroloquinoline quinone biosynthesis.</text>
</comment>
<dbReference type="InterPro" id="IPR011842">
    <property type="entry name" value="PQQ_synth_PqqB"/>
</dbReference>
<dbReference type="UniPathway" id="UPA00539"/>
<dbReference type="Pfam" id="PF12706">
    <property type="entry name" value="Lactamase_B_2"/>
    <property type="match status" value="1"/>
</dbReference>
<protein>
    <recommendedName>
        <fullName evidence="3 7">Coenzyme PQQ synthesis protein B</fullName>
    </recommendedName>
    <alternativeName>
        <fullName evidence="6 7">Pyrroloquinoline quinone biosynthesis protein B</fullName>
    </alternativeName>
</protein>
<dbReference type="NCBIfam" id="TIGR02108">
    <property type="entry name" value="PQQ_syn_pqqB"/>
    <property type="match status" value="1"/>
</dbReference>
<name>A0A0S2DKN6_LYSEN</name>
<evidence type="ECO:0000313" key="10">
    <source>
        <dbReference type="Proteomes" id="UP000061569"/>
    </source>
</evidence>
<dbReference type="InterPro" id="IPR001279">
    <property type="entry name" value="Metallo-B-lactamas"/>
</dbReference>
<dbReference type="HAMAP" id="MF_00653">
    <property type="entry name" value="PQQ_syn_PqqB"/>
    <property type="match status" value="1"/>
</dbReference>
<evidence type="ECO:0000256" key="5">
    <source>
        <dbReference type="ARBA" id="ARBA00022905"/>
    </source>
</evidence>
<keyword evidence="5 7" id="KW-0884">PQQ biosynthesis</keyword>
<dbReference type="AlphaFoldDB" id="A0A0S2DKN6"/>
<evidence type="ECO:0000256" key="3">
    <source>
        <dbReference type="ARBA" id="ARBA00015084"/>
    </source>
</evidence>
<evidence type="ECO:0000256" key="6">
    <source>
        <dbReference type="ARBA" id="ARBA00030966"/>
    </source>
</evidence>
<dbReference type="InterPro" id="IPR036866">
    <property type="entry name" value="RibonucZ/Hydroxyglut_hydro"/>
</dbReference>
<dbReference type="GO" id="GO:0018189">
    <property type="term" value="P:pyrroloquinoline quinone biosynthetic process"/>
    <property type="evidence" value="ECO:0007669"/>
    <property type="project" value="UniProtKB-UniRule"/>
</dbReference>
<evidence type="ECO:0000256" key="7">
    <source>
        <dbReference type="HAMAP-Rule" id="MF_00653"/>
    </source>
</evidence>
<evidence type="ECO:0000259" key="8">
    <source>
        <dbReference type="Pfam" id="PF12706"/>
    </source>
</evidence>
<comment type="function">
    <text evidence="7">May be involved in the transport of PQQ or its precursor to the periplasm.</text>
</comment>
<dbReference type="EMBL" id="CP013140">
    <property type="protein sequence ID" value="ALN59100.1"/>
    <property type="molecule type" value="Genomic_DNA"/>
</dbReference>
<dbReference type="PANTHER" id="PTHR42663">
    <property type="entry name" value="HYDROLASE C777.06C-RELATED-RELATED"/>
    <property type="match status" value="1"/>
</dbReference>
<evidence type="ECO:0000313" key="9">
    <source>
        <dbReference type="EMBL" id="ALN59100.1"/>
    </source>
</evidence>
<comment type="similarity">
    <text evidence="2 7">Belongs to the PqqB family.</text>
</comment>
<evidence type="ECO:0000256" key="1">
    <source>
        <dbReference type="ARBA" id="ARBA00004886"/>
    </source>
</evidence>
<sequence>MMRILVLGAAAGGGYPQWNCNTPGSRRAWRGEDGAKRRSQASIAVSADGERWLLVNASPDFRQQVLALPPLWPRHGLRHSPIEAVLLSSGEIDHIAGLLSMRERQRFDLWASARVHALLAQNPIFDALHPDYVTRKPLALDTPTDIVGLDSLLGLRVTAFSVPGKVPLFMESRSPDLRGGDEETLGLEITDGRERFYYIPGCAALTQSLRERLRGAALVFFDGTLWRDDEMQRAGVGGKTGARMGHMSIAGGNGADDAGTLAAFAGLDVRRKLFIHLNTTNPVLDEASPERAQVRAQGWEVAEDGMELTI</sequence>
<dbReference type="PANTHER" id="PTHR42663:SF7">
    <property type="entry name" value="COENZYME PQQ SYNTHESIS PROTEIN B"/>
    <property type="match status" value="1"/>
</dbReference>
<feature type="domain" description="Metallo-beta-lactamase" evidence="8">
    <location>
        <begin position="51"/>
        <end position="276"/>
    </location>
</feature>
<organism evidence="9 10">
    <name type="scientific">Lysobacter enzymogenes</name>
    <dbReference type="NCBI Taxonomy" id="69"/>
    <lineage>
        <taxon>Bacteria</taxon>
        <taxon>Pseudomonadati</taxon>
        <taxon>Pseudomonadota</taxon>
        <taxon>Gammaproteobacteria</taxon>
        <taxon>Lysobacterales</taxon>
        <taxon>Lysobacteraceae</taxon>
        <taxon>Lysobacter</taxon>
    </lineage>
</organism>
<dbReference type="Proteomes" id="UP000061569">
    <property type="component" value="Chromosome"/>
</dbReference>
<evidence type="ECO:0000256" key="2">
    <source>
        <dbReference type="ARBA" id="ARBA00008481"/>
    </source>
</evidence>
<dbReference type="STRING" id="69.GLE_3756"/>
<gene>
    <name evidence="7 9" type="primary">pqqB</name>
    <name evidence="9" type="ORF">GLE_3756</name>
</gene>
<proteinExistence type="inferred from homology"/>
<dbReference type="CDD" id="cd16274">
    <property type="entry name" value="PQQB-like_MBL-fold"/>
    <property type="match status" value="1"/>
</dbReference>
<accession>A0A0S2DKN6</accession>
<dbReference type="KEGG" id="lez:GLE_3756"/>
<dbReference type="Gene3D" id="3.60.15.10">
    <property type="entry name" value="Ribonuclease Z/Hydroxyacylglutathione hydrolase-like"/>
    <property type="match status" value="1"/>
</dbReference>
<keyword evidence="4 7" id="KW-0813">Transport</keyword>
<dbReference type="SUPFAM" id="SSF56281">
    <property type="entry name" value="Metallo-hydrolase/oxidoreductase"/>
    <property type="match status" value="1"/>
</dbReference>
<reference evidence="9 10" key="1">
    <citation type="submission" date="2015-11" db="EMBL/GenBank/DDBJ databases">
        <title>Genome sequences of Lysobacter enzymogenes strain C3 and Lysobacter antibioticus ATCC 29479.</title>
        <authorList>
            <person name="Kobayashi D.Y."/>
        </authorList>
    </citation>
    <scope>NUCLEOTIDE SEQUENCE [LARGE SCALE GENOMIC DNA]</scope>
    <source>
        <strain evidence="9 10">C3</strain>
    </source>
</reference>
<evidence type="ECO:0000256" key="4">
    <source>
        <dbReference type="ARBA" id="ARBA00022448"/>
    </source>
</evidence>
<dbReference type="PATRIC" id="fig|69.6.peg.3700"/>